<organism evidence="3 4">
    <name type="scientific">Thiomicrospira aerophila AL3</name>
    <dbReference type="NCBI Taxonomy" id="717772"/>
    <lineage>
        <taxon>Bacteria</taxon>
        <taxon>Pseudomonadati</taxon>
        <taxon>Pseudomonadota</taxon>
        <taxon>Gammaproteobacteria</taxon>
        <taxon>Thiotrichales</taxon>
        <taxon>Piscirickettsiaceae</taxon>
        <taxon>Thiomicrospira</taxon>
    </lineage>
</organism>
<protein>
    <recommendedName>
        <fullName evidence="2">PDZ domain-containing protein</fullName>
    </recommendedName>
</protein>
<proteinExistence type="predicted"/>
<evidence type="ECO:0000313" key="3">
    <source>
        <dbReference type="EMBL" id="AHF00835.1"/>
    </source>
</evidence>
<dbReference type="SMART" id="SM00228">
    <property type="entry name" value="PDZ"/>
    <property type="match status" value="1"/>
</dbReference>
<feature type="signal peptide" evidence="1">
    <location>
        <begin position="1"/>
        <end position="26"/>
    </location>
</feature>
<reference evidence="3 4" key="1">
    <citation type="submission" date="2013-12" db="EMBL/GenBank/DDBJ databases">
        <authorList>
            <consortium name="DOE Joint Genome Institute"/>
            <person name="Kappler U."/>
            <person name="Huntemann M."/>
            <person name="Han J."/>
            <person name="Chen A."/>
            <person name="Kyrpides N."/>
            <person name="Mavromatis K."/>
            <person name="Markowitz V."/>
            <person name="Palaniappan K."/>
            <person name="Ivanova N."/>
            <person name="Schaumberg A."/>
            <person name="Pati A."/>
            <person name="Liolios K."/>
            <person name="Nordberg H.P."/>
            <person name="Cantor M.N."/>
            <person name="Hua S.X."/>
            <person name="Woyke T."/>
        </authorList>
    </citation>
    <scope>NUCLEOTIDE SEQUENCE [LARGE SCALE GENOMIC DNA]</scope>
    <source>
        <strain evidence="4">AL2</strain>
    </source>
</reference>
<dbReference type="InterPro" id="IPR036034">
    <property type="entry name" value="PDZ_sf"/>
</dbReference>
<gene>
    <name evidence="3" type="ORF">THIAE_02705</name>
</gene>
<name>W0DQE8_9GAMM</name>
<dbReference type="eggNOG" id="COG3016">
    <property type="taxonomic scope" value="Bacteria"/>
</dbReference>
<dbReference type="InterPro" id="IPR001478">
    <property type="entry name" value="PDZ"/>
</dbReference>
<dbReference type="Gene3D" id="2.30.42.10">
    <property type="match status" value="1"/>
</dbReference>
<dbReference type="KEGG" id="tao:THIAE_02705"/>
<dbReference type="RefSeq" id="WP_006459962.1">
    <property type="nucleotide sequence ID" value="NZ_CP007030.1"/>
</dbReference>
<evidence type="ECO:0000313" key="4">
    <source>
        <dbReference type="Proteomes" id="UP000005380"/>
    </source>
</evidence>
<dbReference type="EMBL" id="CP007030">
    <property type="protein sequence ID" value="AHF00835.1"/>
    <property type="molecule type" value="Genomic_DNA"/>
</dbReference>
<dbReference type="Gene3D" id="3.40.50.11550">
    <property type="match status" value="1"/>
</dbReference>
<dbReference type="SUPFAM" id="SSF50156">
    <property type="entry name" value="PDZ domain-like"/>
    <property type="match status" value="1"/>
</dbReference>
<feature type="chain" id="PRO_5004787175" description="PDZ domain-containing protein" evidence="1">
    <location>
        <begin position="27"/>
        <end position="399"/>
    </location>
</feature>
<dbReference type="Pfam" id="PF04187">
    <property type="entry name" value="Cofac_haem_bdg"/>
    <property type="match status" value="1"/>
</dbReference>
<keyword evidence="4" id="KW-1185">Reference proteome</keyword>
<dbReference type="STRING" id="717772.THIAE_02705"/>
<dbReference type="AlphaFoldDB" id="W0DQE8"/>
<dbReference type="Proteomes" id="UP000005380">
    <property type="component" value="Chromosome"/>
</dbReference>
<evidence type="ECO:0000256" key="1">
    <source>
        <dbReference type="SAM" id="SignalP"/>
    </source>
</evidence>
<feature type="domain" description="PDZ" evidence="2">
    <location>
        <begin position="309"/>
        <end position="378"/>
    </location>
</feature>
<dbReference type="Pfam" id="PF13180">
    <property type="entry name" value="PDZ_2"/>
    <property type="match status" value="1"/>
</dbReference>
<dbReference type="InterPro" id="IPR007314">
    <property type="entry name" value="Cofac_haem-bd_dom"/>
</dbReference>
<keyword evidence="1" id="KW-0732">Signal</keyword>
<sequence length="399" mass="45355">MTTRLKPLVTSILAGLLLTISGGSMADTPLSSPLEQAAQQNLVTLPFNPEVVDFSQADDWQGLITHLTDYKVIFHGEIHNRLSDHLIQAELLHLMHQQTSELAVGVEWFQAPFQAWVDGYIAGHLDEGELLQRTEYFTRWRYDWRLLQPLMHYARDHQIRILALNAPAELTRQIAREGLESLSHEQRIQLPKIHPPHPEHEQRLKAFFGQNLAEHANTDNFIHAQRTWDETMATNAAAWLRANPNARMLVIAGQFHLDYQQAIIGDMLRQLPNLARQTLSLANGSFEEWQSDRFDGFLLTDELVLPAHGRIGSHITPQGQACLREIIANSAADWAGLQVGDCIVAFNHQPIRHFSDLMLALYETLPDQRVMVTLHRNNTSNQADRADEVDVIELELTLD</sequence>
<accession>W0DQE8</accession>
<dbReference type="eggNOG" id="COG0265">
    <property type="taxonomic scope" value="Bacteria"/>
</dbReference>
<dbReference type="OrthoDB" id="9795827at2"/>
<dbReference type="SUPFAM" id="SSF159501">
    <property type="entry name" value="EreA/ChaN-like"/>
    <property type="match status" value="1"/>
</dbReference>
<dbReference type="InParanoid" id="W0DQE8"/>
<dbReference type="HOGENOM" id="CLU_035488_1_0_6"/>
<evidence type="ECO:0000259" key="2">
    <source>
        <dbReference type="SMART" id="SM00228"/>
    </source>
</evidence>
<dbReference type="CDD" id="cd14727">
    <property type="entry name" value="ChanN-like"/>
    <property type="match status" value="1"/>
</dbReference>